<keyword evidence="2" id="KW-1185">Reference proteome</keyword>
<dbReference type="AlphaFoldDB" id="A0AAD6LET3"/>
<protein>
    <submittedName>
        <fullName evidence="1">Uncharacterized protein</fullName>
    </submittedName>
</protein>
<sequence length="133" mass="14858">MEISMQVHRKKSPSMENTLAAIFQDQQHCSYYLSVTDMDILIMNSSTGEVVKIKTVILDKKEFSLMSFLMLKEGLASEYCTISSPKWNPVAYLTEFLDPPHASKMSIGGDMKLKVGGHLEVLIKETKLGALTV</sequence>
<comment type="caution">
    <text evidence="1">The sequence shown here is derived from an EMBL/GenBank/DDBJ whole genome shotgun (WGS) entry which is preliminary data.</text>
</comment>
<evidence type="ECO:0000313" key="2">
    <source>
        <dbReference type="Proteomes" id="UP001164929"/>
    </source>
</evidence>
<reference evidence="1" key="1">
    <citation type="journal article" date="2023" name="Mol. Ecol. Resour.">
        <title>Chromosome-level genome assembly of a triploid poplar Populus alba 'Berolinensis'.</title>
        <authorList>
            <person name="Chen S."/>
            <person name="Yu Y."/>
            <person name="Wang X."/>
            <person name="Wang S."/>
            <person name="Zhang T."/>
            <person name="Zhou Y."/>
            <person name="He R."/>
            <person name="Meng N."/>
            <person name="Wang Y."/>
            <person name="Liu W."/>
            <person name="Liu Z."/>
            <person name="Liu J."/>
            <person name="Guo Q."/>
            <person name="Huang H."/>
            <person name="Sederoff R.R."/>
            <person name="Wang G."/>
            <person name="Qu G."/>
            <person name="Chen S."/>
        </authorList>
    </citation>
    <scope>NUCLEOTIDE SEQUENCE</scope>
    <source>
        <strain evidence="1">SC-2020</strain>
    </source>
</reference>
<proteinExistence type="predicted"/>
<evidence type="ECO:0000313" key="1">
    <source>
        <dbReference type="EMBL" id="KAJ6959400.1"/>
    </source>
</evidence>
<dbReference type="Proteomes" id="UP001164929">
    <property type="component" value="Chromosome 17"/>
</dbReference>
<name>A0AAD6LET3_9ROSI</name>
<accession>A0AAD6LET3</accession>
<gene>
    <name evidence="1" type="ORF">NC653_037666</name>
</gene>
<organism evidence="1 2">
    <name type="scientific">Populus alba x Populus x berolinensis</name>
    <dbReference type="NCBI Taxonomy" id="444605"/>
    <lineage>
        <taxon>Eukaryota</taxon>
        <taxon>Viridiplantae</taxon>
        <taxon>Streptophyta</taxon>
        <taxon>Embryophyta</taxon>
        <taxon>Tracheophyta</taxon>
        <taxon>Spermatophyta</taxon>
        <taxon>Magnoliopsida</taxon>
        <taxon>eudicotyledons</taxon>
        <taxon>Gunneridae</taxon>
        <taxon>Pentapetalae</taxon>
        <taxon>rosids</taxon>
        <taxon>fabids</taxon>
        <taxon>Malpighiales</taxon>
        <taxon>Salicaceae</taxon>
        <taxon>Saliceae</taxon>
        <taxon>Populus</taxon>
    </lineage>
</organism>
<dbReference type="EMBL" id="JAQIZT010000017">
    <property type="protein sequence ID" value="KAJ6959400.1"/>
    <property type="molecule type" value="Genomic_DNA"/>
</dbReference>